<evidence type="ECO:0000256" key="14">
    <source>
        <dbReference type="RuleBase" id="RU000461"/>
    </source>
</evidence>
<accession>A0AAD5YDP1</accession>
<evidence type="ECO:0000256" key="13">
    <source>
        <dbReference type="PIRSR" id="PIRSR602401-1"/>
    </source>
</evidence>
<dbReference type="Gene3D" id="1.10.630.10">
    <property type="entry name" value="Cytochrome P450"/>
    <property type="match status" value="1"/>
</dbReference>
<evidence type="ECO:0000313" key="16">
    <source>
        <dbReference type="EMBL" id="KAJ3476484.1"/>
    </source>
</evidence>
<evidence type="ECO:0000256" key="9">
    <source>
        <dbReference type="ARBA" id="ARBA00023002"/>
    </source>
</evidence>
<dbReference type="PRINTS" id="PR00385">
    <property type="entry name" value="P450"/>
</dbReference>
<comment type="caution">
    <text evidence="16">The sequence shown here is derived from an EMBL/GenBank/DDBJ whole genome shotgun (WGS) entry which is preliminary data.</text>
</comment>
<evidence type="ECO:0008006" key="18">
    <source>
        <dbReference type="Google" id="ProtNLM"/>
    </source>
</evidence>
<dbReference type="SUPFAM" id="SSF48264">
    <property type="entry name" value="Cytochrome P450"/>
    <property type="match status" value="1"/>
</dbReference>
<evidence type="ECO:0000256" key="7">
    <source>
        <dbReference type="ARBA" id="ARBA00022723"/>
    </source>
</evidence>
<gene>
    <name evidence="16" type="ORF">NLI96_g11119</name>
</gene>
<evidence type="ECO:0000256" key="2">
    <source>
        <dbReference type="ARBA" id="ARBA00004167"/>
    </source>
</evidence>
<comment type="pathway">
    <text evidence="3">Secondary metabolite biosynthesis.</text>
</comment>
<reference evidence="16" key="1">
    <citation type="submission" date="2022-07" db="EMBL/GenBank/DDBJ databases">
        <title>Genome Sequence of Physisporinus lineatus.</title>
        <authorList>
            <person name="Buettner E."/>
        </authorList>
    </citation>
    <scope>NUCLEOTIDE SEQUENCE</scope>
    <source>
        <strain evidence="16">VT162</strain>
    </source>
</reference>
<dbReference type="EMBL" id="JANAWD010000701">
    <property type="protein sequence ID" value="KAJ3476484.1"/>
    <property type="molecule type" value="Genomic_DNA"/>
</dbReference>
<evidence type="ECO:0000256" key="6">
    <source>
        <dbReference type="ARBA" id="ARBA00022692"/>
    </source>
</evidence>
<keyword evidence="11 14" id="KW-0503">Monooxygenase</keyword>
<dbReference type="GO" id="GO:0020037">
    <property type="term" value="F:heme binding"/>
    <property type="evidence" value="ECO:0007669"/>
    <property type="project" value="InterPro"/>
</dbReference>
<dbReference type="GO" id="GO:0016020">
    <property type="term" value="C:membrane"/>
    <property type="evidence" value="ECO:0007669"/>
    <property type="project" value="UniProtKB-SubCell"/>
</dbReference>
<keyword evidence="10 13" id="KW-0408">Iron</keyword>
<keyword evidence="9 14" id="KW-0560">Oxidoreductase</keyword>
<evidence type="ECO:0000256" key="12">
    <source>
        <dbReference type="ARBA" id="ARBA00023136"/>
    </source>
</evidence>
<organism evidence="16 17">
    <name type="scientific">Meripilus lineatus</name>
    <dbReference type="NCBI Taxonomy" id="2056292"/>
    <lineage>
        <taxon>Eukaryota</taxon>
        <taxon>Fungi</taxon>
        <taxon>Dikarya</taxon>
        <taxon>Basidiomycota</taxon>
        <taxon>Agaricomycotina</taxon>
        <taxon>Agaricomycetes</taxon>
        <taxon>Polyporales</taxon>
        <taxon>Meripilaceae</taxon>
        <taxon>Meripilus</taxon>
    </lineage>
</organism>
<dbReference type="InterPro" id="IPR017972">
    <property type="entry name" value="Cyt_P450_CS"/>
</dbReference>
<dbReference type="CDD" id="cd11065">
    <property type="entry name" value="CYP64-like"/>
    <property type="match status" value="1"/>
</dbReference>
<evidence type="ECO:0000256" key="15">
    <source>
        <dbReference type="SAM" id="Phobius"/>
    </source>
</evidence>
<evidence type="ECO:0000256" key="1">
    <source>
        <dbReference type="ARBA" id="ARBA00001971"/>
    </source>
</evidence>
<keyword evidence="5 13" id="KW-0349">Heme</keyword>
<dbReference type="GO" id="GO:0016705">
    <property type="term" value="F:oxidoreductase activity, acting on paired donors, with incorporation or reduction of molecular oxygen"/>
    <property type="evidence" value="ECO:0007669"/>
    <property type="project" value="InterPro"/>
</dbReference>
<comment type="subcellular location">
    <subcellularLocation>
        <location evidence="2">Membrane</location>
        <topology evidence="2">Single-pass membrane protein</topology>
    </subcellularLocation>
</comment>
<dbReference type="GO" id="GO:0005506">
    <property type="term" value="F:iron ion binding"/>
    <property type="evidence" value="ECO:0007669"/>
    <property type="project" value="InterPro"/>
</dbReference>
<comment type="cofactor">
    <cofactor evidence="1 13">
        <name>heme</name>
        <dbReference type="ChEBI" id="CHEBI:30413"/>
    </cofactor>
</comment>
<evidence type="ECO:0000256" key="4">
    <source>
        <dbReference type="ARBA" id="ARBA00010617"/>
    </source>
</evidence>
<keyword evidence="6 15" id="KW-0812">Transmembrane</keyword>
<keyword evidence="7 13" id="KW-0479">Metal-binding</keyword>
<dbReference type="InterPro" id="IPR036396">
    <property type="entry name" value="Cyt_P450_sf"/>
</dbReference>
<dbReference type="InterPro" id="IPR002401">
    <property type="entry name" value="Cyt_P450_E_grp-I"/>
</dbReference>
<dbReference type="PANTHER" id="PTHR46300:SF7">
    <property type="entry name" value="P450, PUTATIVE (EUROFUNG)-RELATED"/>
    <property type="match status" value="1"/>
</dbReference>
<keyword evidence="17" id="KW-1185">Reference proteome</keyword>
<evidence type="ECO:0000256" key="8">
    <source>
        <dbReference type="ARBA" id="ARBA00022989"/>
    </source>
</evidence>
<evidence type="ECO:0000256" key="3">
    <source>
        <dbReference type="ARBA" id="ARBA00005179"/>
    </source>
</evidence>
<protein>
    <recommendedName>
        <fullName evidence="18">Cytochrome P450</fullName>
    </recommendedName>
</protein>
<dbReference type="GO" id="GO:0004497">
    <property type="term" value="F:monooxygenase activity"/>
    <property type="evidence" value="ECO:0007669"/>
    <property type="project" value="UniProtKB-KW"/>
</dbReference>
<feature type="binding site" description="axial binding residue" evidence="13">
    <location>
        <position position="466"/>
    </location>
    <ligand>
        <name>heme</name>
        <dbReference type="ChEBI" id="CHEBI:30413"/>
    </ligand>
    <ligandPart>
        <name>Fe</name>
        <dbReference type="ChEBI" id="CHEBI:18248"/>
    </ligandPart>
</feature>
<proteinExistence type="inferred from homology"/>
<evidence type="ECO:0000256" key="10">
    <source>
        <dbReference type="ARBA" id="ARBA00023004"/>
    </source>
</evidence>
<dbReference type="PROSITE" id="PS00086">
    <property type="entry name" value="CYTOCHROME_P450"/>
    <property type="match status" value="1"/>
</dbReference>
<dbReference type="AlphaFoldDB" id="A0AAD5YDP1"/>
<evidence type="ECO:0000313" key="17">
    <source>
        <dbReference type="Proteomes" id="UP001212997"/>
    </source>
</evidence>
<dbReference type="PANTHER" id="PTHR46300">
    <property type="entry name" value="P450, PUTATIVE (EUROFUNG)-RELATED-RELATED"/>
    <property type="match status" value="1"/>
</dbReference>
<comment type="similarity">
    <text evidence="4 14">Belongs to the cytochrome P450 family.</text>
</comment>
<dbReference type="PRINTS" id="PR00463">
    <property type="entry name" value="EP450I"/>
</dbReference>
<evidence type="ECO:0000256" key="11">
    <source>
        <dbReference type="ARBA" id="ARBA00023033"/>
    </source>
</evidence>
<sequence>MLDTDPLPWYLGLLAIVAASSLFVLWIRQARATLPLPPGPTPLPILGNTLDIPKSHPARTFKEWSQKYGDIIYLHSPSQPMLVLNTLESAVELLDRRSSKYSSRPISVMAELMTWSNAFGLREYSQEWREQRKYFHECFHQGSVEKYVPLQTQGIRSFLRRALAPGPSYKIQEQVLFTLISIVADVVYGIQVRDMNADYVVNARTALEGFVRSGEPGAFWVEFFPFLRFIPSWVPGATFKRFVEHYRPFVQRTFRGPFQIVKDSLVSVRHPYQTGLLMHHKQELENSPPCATKELLYRINNKDAGPESYTQQEQMVMESMGTVIAAATDTTHSVLLCFLLAMAKYPEVQKKAQAELDLHVGPHRLPSIKDRTSLTYIRAIVLESLRWQPTAPLCIPHLVLADDEYNGYRIPKGTTILANVWAMLRDPEVYPSPEIFNPDRFLKDGALNPAIRDPRSVAFGFGRRICPGRHYSQNTLFLFIASVLHVFNVVPATDSAGNPVPIEVNMTSELIR</sequence>
<keyword evidence="12 15" id="KW-0472">Membrane</keyword>
<keyword evidence="8 15" id="KW-1133">Transmembrane helix</keyword>
<name>A0AAD5YDP1_9APHY</name>
<evidence type="ECO:0000256" key="5">
    <source>
        <dbReference type="ARBA" id="ARBA00022617"/>
    </source>
</evidence>
<dbReference type="InterPro" id="IPR050364">
    <property type="entry name" value="Cytochrome_P450_fung"/>
</dbReference>
<dbReference type="Proteomes" id="UP001212997">
    <property type="component" value="Unassembled WGS sequence"/>
</dbReference>
<dbReference type="Pfam" id="PF00067">
    <property type="entry name" value="p450"/>
    <property type="match status" value="1"/>
</dbReference>
<feature type="transmembrane region" description="Helical" evidence="15">
    <location>
        <begin position="6"/>
        <end position="27"/>
    </location>
</feature>
<dbReference type="InterPro" id="IPR001128">
    <property type="entry name" value="Cyt_P450"/>
</dbReference>